<evidence type="ECO:0000259" key="8">
    <source>
        <dbReference type="Pfam" id="PF00849"/>
    </source>
</evidence>
<feature type="domain" description="Pseudouridine synthase RsuA/RluA-like" evidence="8">
    <location>
        <begin position="500"/>
        <end position="656"/>
    </location>
</feature>
<keyword evidence="4" id="KW-0413">Isomerase</keyword>
<dbReference type="GO" id="GO:0009982">
    <property type="term" value="F:pseudouridine synthase activity"/>
    <property type="evidence" value="ECO:0007669"/>
    <property type="project" value="InterPro"/>
</dbReference>
<reference evidence="9 10" key="1">
    <citation type="submission" date="2023-11" db="EMBL/GenBank/DDBJ databases">
        <title>Halocaridina rubra genome assembly.</title>
        <authorList>
            <person name="Smith C."/>
        </authorList>
    </citation>
    <scope>NUCLEOTIDE SEQUENCE [LARGE SCALE GENOMIC DNA]</scope>
    <source>
        <strain evidence="9">EP-1</strain>
        <tissue evidence="9">Whole</tissue>
    </source>
</reference>
<dbReference type="Proteomes" id="UP001381693">
    <property type="component" value="Unassembled WGS sequence"/>
</dbReference>
<dbReference type="EMBL" id="JAXCGZ010013283">
    <property type="protein sequence ID" value="KAK7072977.1"/>
    <property type="molecule type" value="Genomic_DNA"/>
</dbReference>
<evidence type="ECO:0000256" key="3">
    <source>
        <dbReference type="ARBA" id="ARBA00010876"/>
    </source>
</evidence>
<dbReference type="AlphaFoldDB" id="A0AAN8WXX2"/>
<evidence type="ECO:0000313" key="10">
    <source>
        <dbReference type="Proteomes" id="UP001381693"/>
    </source>
</evidence>
<comment type="catalytic activity">
    <reaction evidence="1">
        <text>a uridine in mRNA = a pseudouridine in mRNA</text>
        <dbReference type="Rhea" id="RHEA:56644"/>
        <dbReference type="Rhea" id="RHEA-COMP:14658"/>
        <dbReference type="Rhea" id="RHEA-COMP:14659"/>
        <dbReference type="ChEBI" id="CHEBI:65314"/>
        <dbReference type="ChEBI" id="CHEBI:65315"/>
    </reaction>
</comment>
<dbReference type="GO" id="GO:0003723">
    <property type="term" value="F:RNA binding"/>
    <property type="evidence" value="ECO:0007669"/>
    <property type="project" value="InterPro"/>
</dbReference>
<sequence>MPMLSNSYRVVRSWSVYRGFRTNCQNLIPRGLTNTDRRDGINQCKEYSHSELPPNHVPKAEKDIRSVDSVDPIILKYTKFLNELGYESGQPQEKVYPTDFGSIRFDSDNAPGRRTSIDIMTLGTGDVIFNGSSQTSQKEDLSARVSHISNTNSQEADGLSPQAAVVANHNVDSNIHEDERAFEELFSGSITEYEAHHEKNTFLTDTQSFEYISKKQDTNSIDEQYFDIVIQNSNSDLNNQQVPKHCQQPLNPEYLNRVVSSSRKMNIDNQDVSIFDDRYYSTANSNKISYTNFNSEHSDTVDFSKSSEVQDIYNTEDMNYIDQIYFSPDFESLRDKSTPVVDYSEMKYDIERAFDNLKERDEDGARIEKIAFQKSRNVSLDANNMHESPAANIALNYLGVDAMSVQPPKIKAPKKGEQKEMLSGAESAPKTAYDYVLKKRKEEHKLEFGFGKEDENDPGNRSYLKILSLMRDTKKDTFTKHDMLSLLKGSIIYDAHGIIGLHKPYGVSMHEGTSGPHHTLTDFLPQLARHIECEELFVVHRLDATSTGVLLLARTPSMAYTLKNLLKKQQIKKTYWAITKGIPSPLYGSIEIPIAEGSVDGKYRMILSPDIEGMKGSQLKAHFASTGFQVLSKAYNTALVELTPKTGVKHQLRVHLGFGLSCPILGDHKYSHLKKLAPQKLPGDALERLKLKQSKVRNLPLFLHSRSVVIPEIIEGRNIFIKAKLPAFFNKALSALKLNTHKNRVRYQDGKCLDD</sequence>
<evidence type="ECO:0000256" key="5">
    <source>
        <dbReference type="ARBA" id="ARBA00036943"/>
    </source>
</evidence>
<evidence type="ECO:0000256" key="1">
    <source>
        <dbReference type="ARBA" id="ARBA00001166"/>
    </source>
</evidence>
<comment type="catalytic activity">
    <reaction evidence="5">
        <text>a uridine in tRNA = a pseudouridine in tRNA</text>
        <dbReference type="Rhea" id="RHEA:54572"/>
        <dbReference type="Rhea" id="RHEA-COMP:13339"/>
        <dbReference type="Rhea" id="RHEA-COMP:13934"/>
        <dbReference type="ChEBI" id="CHEBI:65314"/>
        <dbReference type="ChEBI" id="CHEBI:65315"/>
    </reaction>
</comment>
<dbReference type="Gene3D" id="3.30.2350.10">
    <property type="entry name" value="Pseudouridine synthase"/>
    <property type="match status" value="1"/>
</dbReference>
<dbReference type="GO" id="GO:0001522">
    <property type="term" value="P:pseudouridine synthesis"/>
    <property type="evidence" value="ECO:0007669"/>
    <property type="project" value="InterPro"/>
</dbReference>
<comment type="similarity">
    <text evidence="3">Belongs to the pseudouridine synthase RluA family.</text>
</comment>
<dbReference type="InterPro" id="IPR050188">
    <property type="entry name" value="RluA_PseudoU_synthase"/>
</dbReference>
<dbReference type="PANTHER" id="PTHR21600">
    <property type="entry name" value="MITOCHONDRIAL RNA PSEUDOURIDINE SYNTHASE"/>
    <property type="match status" value="1"/>
</dbReference>
<dbReference type="InterPro" id="IPR006145">
    <property type="entry name" value="PsdUridine_synth_RsuA/RluA"/>
</dbReference>
<name>A0AAN8WXX2_HALRR</name>
<dbReference type="InterPro" id="IPR020103">
    <property type="entry name" value="PsdUridine_synth_cat_dom_sf"/>
</dbReference>
<dbReference type="Pfam" id="PF00849">
    <property type="entry name" value="PseudoU_synth_2"/>
    <property type="match status" value="1"/>
</dbReference>
<evidence type="ECO:0000256" key="7">
    <source>
        <dbReference type="ARBA" id="ARBA00041563"/>
    </source>
</evidence>
<dbReference type="SUPFAM" id="SSF55120">
    <property type="entry name" value="Pseudouridine synthase"/>
    <property type="match status" value="1"/>
</dbReference>
<comment type="catalytic activity">
    <reaction evidence="2">
        <text>uridine in 5S rRNA = pseudouridine in 5S rRNA</text>
        <dbReference type="Rhea" id="RHEA:47036"/>
        <dbReference type="Rhea" id="RHEA-COMP:11730"/>
        <dbReference type="Rhea" id="RHEA-COMP:11731"/>
        <dbReference type="ChEBI" id="CHEBI:65314"/>
        <dbReference type="ChEBI" id="CHEBI:65315"/>
    </reaction>
</comment>
<accession>A0AAN8WXX2</accession>
<gene>
    <name evidence="9" type="primary">RPUSD4</name>
    <name evidence="9" type="ORF">SK128_015772</name>
</gene>
<proteinExistence type="inferred from homology"/>
<organism evidence="9 10">
    <name type="scientific">Halocaridina rubra</name>
    <name type="common">Hawaiian red shrimp</name>
    <dbReference type="NCBI Taxonomy" id="373956"/>
    <lineage>
        <taxon>Eukaryota</taxon>
        <taxon>Metazoa</taxon>
        <taxon>Ecdysozoa</taxon>
        <taxon>Arthropoda</taxon>
        <taxon>Crustacea</taxon>
        <taxon>Multicrustacea</taxon>
        <taxon>Malacostraca</taxon>
        <taxon>Eumalacostraca</taxon>
        <taxon>Eucarida</taxon>
        <taxon>Decapoda</taxon>
        <taxon>Pleocyemata</taxon>
        <taxon>Caridea</taxon>
        <taxon>Atyoidea</taxon>
        <taxon>Atyidae</taxon>
        <taxon>Halocaridina</taxon>
    </lineage>
</organism>
<evidence type="ECO:0000256" key="4">
    <source>
        <dbReference type="ARBA" id="ARBA00023235"/>
    </source>
</evidence>
<dbReference type="PANTHER" id="PTHR21600:SF83">
    <property type="entry name" value="PSEUDOURIDYLATE SYNTHASE RPUSD4, MITOCHONDRIAL"/>
    <property type="match status" value="1"/>
</dbReference>
<comment type="caution">
    <text evidence="9">The sequence shown here is derived from an EMBL/GenBank/DDBJ whole genome shotgun (WGS) entry which is preliminary data.</text>
</comment>
<keyword evidence="10" id="KW-1185">Reference proteome</keyword>
<evidence type="ECO:0000256" key="6">
    <source>
        <dbReference type="ARBA" id="ARBA00039953"/>
    </source>
</evidence>
<evidence type="ECO:0000313" key="9">
    <source>
        <dbReference type="EMBL" id="KAK7072977.1"/>
    </source>
</evidence>
<dbReference type="CDD" id="cd02869">
    <property type="entry name" value="PseudoU_synth_RluA_like"/>
    <property type="match status" value="1"/>
</dbReference>
<evidence type="ECO:0000256" key="2">
    <source>
        <dbReference type="ARBA" id="ARBA00001896"/>
    </source>
</evidence>
<protein>
    <recommendedName>
        <fullName evidence="6">Pseudouridylate synthase RPUSD4, mitochondrial</fullName>
    </recommendedName>
    <alternativeName>
        <fullName evidence="7">RNA pseudouridylate synthase domain-containing protein 4</fullName>
    </alternativeName>
</protein>